<dbReference type="Proteomes" id="UP000509667">
    <property type="component" value="Chromosome"/>
</dbReference>
<dbReference type="GeneID" id="56076254"/>
<dbReference type="SUPFAM" id="SSF52821">
    <property type="entry name" value="Rhodanese/Cell cycle control phosphatase"/>
    <property type="match status" value="1"/>
</dbReference>
<dbReference type="CDD" id="cd07724">
    <property type="entry name" value="POD-like_MBL-fold"/>
    <property type="match status" value="1"/>
</dbReference>
<gene>
    <name evidence="4" type="ORF">HZS55_00285</name>
</gene>
<dbReference type="GO" id="GO:0016787">
    <property type="term" value="F:hydrolase activity"/>
    <property type="evidence" value="ECO:0007669"/>
    <property type="project" value="UniProtKB-KW"/>
</dbReference>
<organism evidence="4 5">
    <name type="scientific">Halosimplex rubrum</name>
    <dbReference type="NCBI Taxonomy" id="869889"/>
    <lineage>
        <taxon>Archaea</taxon>
        <taxon>Methanobacteriati</taxon>
        <taxon>Methanobacteriota</taxon>
        <taxon>Stenosarchaea group</taxon>
        <taxon>Halobacteria</taxon>
        <taxon>Halobacteriales</taxon>
        <taxon>Haloarculaceae</taxon>
        <taxon>Halosimplex</taxon>
    </lineage>
</organism>
<dbReference type="InterPro" id="IPR036866">
    <property type="entry name" value="RibonucZ/Hydroxyglut_hydro"/>
</dbReference>
<evidence type="ECO:0000256" key="1">
    <source>
        <dbReference type="ARBA" id="ARBA00022723"/>
    </source>
</evidence>
<keyword evidence="4" id="KW-0378">Hydrolase</keyword>
<dbReference type="InterPro" id="IPR001279">
    <property type="entry name" value="Metallo-B-lactamas"/>
</dbReference>
<proteinExistence type="predicted"/>
<protein>
    <submittedName>
        <fullName evidence="4">MBL fold metallo-hydrolase</fullName>
    </submittedName>
</protein>
<dbReference type="RefSeq" id="WP_179909779.1">
    <property type="nucleotide sequence ID" value="NZ_CP058910.1"/>
</dbReference>
<keyword evidence="5" id="KW-1185">Reference proteome</keyword>
<dbReference type="SMART" id="SM00450">
    <property type="entry name" value="RHOD"/>
    <property type="match status" value="1"/>
</dbReference>
<feature type="region of interest" description="Disordered" evidence="2">
    <location>
        <begin position="266"/>
        <end position="296"/>
    </location>
</feature>
<dbReference type="KEGG" id="hrr:HZS55_00285"/>
<evidence type="ECO:0000313" key="4">
    <source>
        <dbReference type="EMBL" id="QLH75831.1"/>
    </source>
</evidence>
<dbReference type="Gene3D" id="3.60.15.10">
    <property type="entry name" value="Ribonuclease Z/Hydroxyacylglutathione hydrolase-like"/>
    <property type="match status" value="1"/>
</dbReference>
<dbReference type="PROSITE" id="PS50206">
    <property type="entry name" value="RHODANESE_3"/>
    <property type="match status" value="1"/>
</dbReference>
<dbReference type="GO" id="GO:0070813">
    <property type="term" value="P:hydrogen sulfide metabolic process"/>
    <property type="evidence" value="ECO:0007669"/>
    <property type="project" value="TreeGrafter"/>
</dbReference>
<accession>A0A7D5SVL8</accession>
<evidence type="ECO:0000259" key="3">
    <source>
        <dbReference type="PROSITE" id="PS50206"/>
    </source>
</evidence>
<keyword evidence="1" id="KW-0479">Metal-binding</keyword>
<evidence type="ECO:0000313" key="5">
    <source>
        <dbReference type="Proteomes" id="UP000509667"/>
    </source>
</evidence>
<sequence length="407" mass="42675">MTDDTGEIGPSDLQTRIDAGGSVRVLDVRDRDEVERWRLSGPGVTLTQKPYNRFLQARVTDDLAGFADDVDGEGPITVVCARGEASGEVAQELADAGVEARNLAGGMEGWARLLLAVEIEGVLPDAPEATLVQYRRPSSGCLGYALVAGGEAAVVDPLRAFTDRYVADVGDRGAEITTVVDTHVHADHVSGLRALADATGATPVMPAPAVERGVTYDVETVDDGDAIAVGEASLAAVHAPGHTTGMTAFAVGDALLSGDSLFTDSAVGKADRDGSRRRSRLAGVARPDLEEGSDEEPAFARELYRTLTERFARFPDETLVAPGHHGGDAAPDDGGTVTARLDECRELPIFGLDEAEFVKRVTERTPPRPANHGEIIAVNLGRESADNAAAFELELGPNNCAAAAADD</sequence>
<feature type="domain" description="Rhodanese" evidence="3">
    <location>
        <begin position="19"/>
        <end position="119"/>
    </location>
</feature>
<dbReference type="EMBL" id="CP058910">
    <property type="protein sequence ID" value="QLH75831.1"/>
    <property type="molecule type" value="Genomic_DNA"/>
</dbReference>
<dbReference type="PANTHER" id="PTHR43084">
    <property type="entry name" value="PERSULFIDE DIOXYGENASE ETHE1"/>
    <property type="match status" value="1"/>
</dbReference>
<dbReference type="SMART" id="SM00849">
    <property type="entry name" value="Lactamase_B"/>
    <property type="match status" value="1"/>
</dbReference>
<dbReference type="OrthoDB" id="9180at2157"/>
<dbReference type="SUPFAM" id="SSF56281">
    <property type="entry name" value="Metallo-hydrolase/oxidoreductase"/>
    <property type="match status" value="1"/>
</dbReference>
<dbReference type="Gene3D" id="3.40.250.10">
    <property type="entry name" value="Rhodanese-like domain"/>
    <property type="match status" value="1"/>
</dbReference>
<dbReference type="PANTHER" id="PTHR43084:SF1">
    <property type="entry name" value="PERSULFIDE DIOXYGENASE ETHE1, MITOCHONDRIAL"/>
    <property type="match status" value="1"/>
</dbReference>
<dbReference type="InterPro" id="IPR044528">
    <property type="entry name" value="POD-like_MBL-fold"/>
</dbReference>
<dbReference type="GO" id="GO:0046872">
    <property type="term" value="F:metal ion binding"/>
    <property type="evidence" value="ECO:0007669"/>
    <property type="project" value="UniProtKB-KW"/>
</dbReference>
<dbReference type="Pfam" id="PF00581">
    <property type="entry name" value="Rhodanese"/>
    <property type="match status" value="1"/>
</dbReference>
<dbReference type="Pfam" id="PF00753">
    <property type="entry name" value="Lactamase_B"/>
    <property type="match status" value="1"/>
</dbReference>
<dbReference type="GO" id="GO:0006749">
    <property type="term" value="P:glutathione metabolic process"/>
    <property type="evidence" value="ECO:0007669"/>
    <property type="project" value="InterPro"/>
</dbReference>
<name>A0A7D5SVL8_9EURY</name>
<evidence type="ECO:0000256" key="2">
    <source>
        <dbReference type="SAM" id="MobiDB-lite"/>
    </source>
</evidence>
<dbReference type="AlphaFoldDB" id="A0A7D5SVL8"/>
<dbReference type="InterPro" id="IPR051682">
    <property type="entry name" value="Mito_Persulfide_Diox"/>
</dbReference>
<dbReference type="InterPro" id="IPR001763">
    <property type="entry name" value="Rhodanese-like_dom"/>
</dbReference>
<reference evidence="4 5" key="1">
    <citation type="submission" date="2020-07" db="EMBL/GenBank/DDBJ databases">
        <title>Halosimplex pelagicum sp. nov. and Halosimplex rubrum sp. nov., isolated from salted brown alga Laminaria, and emended description of the genus Halosimplex.</title>
        <authorList>
            <person name="Cui H."/>
        </authorList>
    </citation>
    <scope>NUCLEOTIDE SEQUENCE [LARGE SCALE GENOMIC DNA]</scope>
    <source>
        <strain evidence="4 5">R27</strain>
    </source>
</reference>
<dbReference type="GO" id="GO:0050313">
    <property type="term" value="F:sulfur dioxygenase activity"/>
    <property type="evidence" value="ECO:0007669"/>
    <property type="project" value="InterPro"/>
</dbReference>
<dbReference type="InterPro" id="IPR036873">
    <property type="entry name" value="Rhodanese-like_dom_sf"/>
</dbReference>